<feature type="domain" description="O-methyltransferase dimerisation" evidence="6">
    <location>
        <begin position="62"/>
        <end position="129"/>
    </location>
</feature>
<dbReference type="GO" id="GO:0008171">
    <property type="term" value="F:O-methyltransferase activity"/>
    <property type="evidence" value="ECO:0007669"/>
    <property type="project" value="InterPro"/>
</dbReference>
<dbReference type="AlphaFoldDB" id="X4Y208"/>
<accession>X4Y208</accession>
<dbReference type="GO" id="GO:0032259">
    <property type="term" value="P:methylation"/>
    <property type="evidence" value="ECO:0007669"/>
    <property type="project" value="UniProtKB-KW"/>
</dbReference>
<dbReference type="InterPro" id="IPR016461">
    <property type="entry name" value="COMT-like"/>
</dbReference>
<protein>
    <submittedName>
        <fullName evidence="7">LasM</fullName>
    </submittedName>
</protein>
<dbReference type="EMBL" id="KJ434938">
    <property type="protein sequence ID" value="AHV78244.1"/>
    <property type="molecule type" value="Genomic_DNA"/>
</dbReference>
<dbReference type="InterPro" id="IPR001077">
    <property type="entry name" value="COMT_C"/>
</dbReference>
<dbReference type="InterPro" id="IPR012967">
    <property type="entry name" value="COMT_dimerisation"/>
</dbReference>
<dbReference type="Gene3D" id="3.40.50.150">
    <property type="entry name" value="Vaccinia Virus protein VP39"/>
    <property type="match status" value="1"/>
</dbReference>
<organism evidence="7">
    <name type="scientific">Lasiodiplodia theobromae</name>
    <dbReference type="NCBI Taxonomy" id="45133"/>
    <lineage>
        <taxon>Eukaryota</taxon>
        <taxon>Fungi</taxon>
        <taxon>Dikarya</taxon>
        <taxon>Ascomycota</taxon>
        <taxon>Pezizomycotina</taxon>
        <taxon>Dothideomycetes</taxon>
        <taxon>Dothideomycetes incertae sedis</taxon>
        <taxon>Botryosphaeriales</taxon>
        <taxon>Botryosphaeriaceae</taxon>
        <taxon>Lasiodiplodia</taxon>
    </lineage>
</organism>
<keyword evidence="1" id="KW-0489">Methyltransferase</keyword>
<dbReference type="PANTHER" id="PTHR43712:SF18">
    <property type="entry name" value="PUTATIVE (AFU_ORTHOLOGUE AFUA_4G14240)-RELATED"/>
    <property type="match status" value="1"/>
</dbReference>
<feature type="active site" description="Proton acceptor" evidence="4">
    <location>
        <position position="303"/>
    </location>
</feature>
<dbReference type="Gene3D" id="1.10.10.10">
    <property type="entry name" value="Winged helix-like DNA-binding domain superfamily/Winged helix DNA-binding domain"/>
    <property type="match status" value="1"/>
</dbReference>
<evidence type="ECO:0000256" key="4">
    <source>
        <dbReference type="PIRSR" id="PIRSR005739-1"/>
    </source>
</evidence>
<dbReference type="GO" id="GO:0046983">
    <property type="term" value="F:protein dimerization activity"/>
    <property type="evidence" value="ECO:0007669"/>
    <property type="project" value="InterPro"/>
</dbReference>
<name>X4Y208_9PEZI</name>
<sequence>MRSYSLDIVPKIEAILADAKQLEDEDLSARLGLMTQVDRLYQDLESPIELFFRQWTDVTVYSCVNVAIKLGIFEKMKAKENISAQELADLVGVDLDVIVRVMRVLVAAGIVASPVEETYSHTPKSLIFVRGKGTAVGSFELIALYAKSYLSLPEYLKTRPSADLYDVCKTPYAYEYGIEGKPFYEALSSVPQHLDIFNRAMDEPTTECGIFPWSSLKEEVQAEPDRAFIVDIGGGSGKVLHFARAETGDVFGTSARLILQERPDALAQLDTAQQSGIEMMAYDFHTEQPIKGAHIYHLGHILHNHPDHICRDILKRIAEAMSPKSRLLIFDAVIPARTEPGKYMNGYLIDIVGLATGGKERTEKETAALLDAEGLEFVRVWHGQAGWQGVIEARLKRG</sequence>
<feature type="domain" description="O-methyltransferase C-terminal" evidence="5">
    <location>
        <begin position="170"/>
        <end position="374"/>
    </location>
</feature>
<dbReference type="PANTHER" id="PTHR43712">
    <property type="entry name" value="PUTATIVE (AFU_ORTHOLOGUE AFUA_4G14580)-RELATED"/>
    <property type="match status" value="1"/>
</dbReference>
<evidence type="ECO:0000259" key="5">
    <source>
        <dbReference type="Pfam" id="PF00891"/>
    </source>
</evidence>
<evidence type="ECO:0000256" key="2">
    <source>
        <dbReference type="ARBA" id="ARBA00022679"/>
    </source>
</evidence>
<dbReference type="Pfam" id="PF08100">
    <property type="entry name" value="Dimerisation"/>
    <property type="match status" value="1"/>
</dbReference>
<evidence type="ECO:0000256" key="3">
    <source>
        <dbReference type="ARBA" id="ARBA00022691"/>
    </source>
</evidence>
<proteinExistence type="predicted"/>
<dbReference type="SUPFAM" id="SSF46785">
    <property type="entry name" value="Winged helix' DNA-binding domain"/>
    <property type="match status" value="1"/>
</dbReference>
<dbReference type="PROSITE" id="PS51683">
    <property type="entry name" value="SAM_OMT_II"/>
    <property type="match status" value="1"/>
</dbReference>
<dbReference type="SUPFAM" id="SSF53335">
    <property type="entry name" value="S-adenosyl-L-methionine-dependent methyltransferases"/>
    <property type="match status" value="1"/>
</dbReference>
<dbReference type="PIRSF" id="PIRSF005739">
    <property type="entry name" value="O-mtase"/>
    <property type="match status" value="1"/>
</dbReference>
<evidence type="ECO:0000256" key="1">
    <source>
        <dbReference type="ARBA" id="ARBA00022603"/>
    </source>
</evidence>
<gene>
    <name evidence="7" type="primary">lasM</name>
</gene>
<dbReference type="InterPro" id="IPR029063">
    <property type="entry name" value="SAM-dependent_MTases_sf"/>
</dbReference>
<dbReference type="InterPro" id="IPR036388">
    <property type="entry name" value="WH-like_DNA-bd_sf"/>
</dbReference>
<reference evidence="7" key="1">
    <citation type="journal article" date="2014" name="ACS Chem. Biol.">
        <title>Insights into the biosynthesis of 12-membered resorcylic acid lactones from heterologous production in Saccharomyces cerevisiae.</title>
        <authorList>
            <person name="Xu Y."/>
            <person name="Zhou T."/>
            <person name="Espinosa-Artiles P."/>
            <person name="Tang Y."/>
            <person name="Zhan J."/>
            <person name="Molnar I."/>
        </authorList>
    </citation>
    <scope>NUCLEOTIDE SEQUENCE</scope>
</reference>
<evidence type="ECO:0000313" key="7">
    <source>
        <dbReference type="EMBL" id="AHV78244.1"/>
    </source>
</evidence>
<keyword evidence="3" id="KW-0949">S-adenosyl-L-methionine</keyword>
<keyword evidence="2" id="KW-0808">Transferase</keyword>
<evidence type="ECO:0000259" key="6">
    <source>
        <dbReference type="Pfam" id="PF08100"/>
    </source>
</evidence>
<dbReference type="InterPro" id="IPR036390">
    <property type="entry name" value="WH_DNA-bd_sf"/>
</dbReference>
<dbReference type="Pfam" id="PF00891">
    <property type="entry name" value="Methyltransf_2"/>
    <property type="match status" value="1"/>
</dbReference>